<dbReference type="Gene3D" id="3.90.1150.10">
    <property type="entry name" value="Aspartate Aminotransferase, domain 1"/>
    <property type="match status" value="1"/>
</dbReference>
<dbReference type="InterPro" id="IPR000653">
    <property type="entry name" value="DegT/StrS_aminotransferase"/>
</dbReference>
<comment type="similarity">
    <text evidence="1 2">Belongs to the DegT/DnrJ/EryC1 family.</text>
</comment>
<dbReference type="InterPro" id="IPR015421">
    <property type="entry name" value="PyrdxlP-dep_Trfase_major"/>
</dbReference>
<protein>
    <submittedName>
        <fullName evidence="3">dTDP-4-amino-4,6-dideoxygalactose transaminase</fullName>
    </submittedName>
</protein>
<dbReference type="CDD" id="cd00616">
    <property type="entry name" value="AHBA_syn"/>
    <property type="match status" value="1"/>
</dbReference>
<dbReference type="Gene3D" id="3.40.640.10">
    <property type="entry name" value="Type I PLP-dependent aspartate aminotransferase-like (Major domain)"/>
    <property type="match status" value="1"/>
</dbReference>
<gene>
    <name evidence="3" type="ORF">LY11_01518</name>
</gene>
<reference evidence="3 4" key="1">
    <citation type="submission" date="2018-06" db="EMBL/GenBank/DDBJ databases">
        <title>Genomic Encyclopedia of Archaeal and Bacterial Type Strains, Phase II (KMG-II): from individual species to whole genera.</title>
        <authorList>
            <person name="Goeker M."/>
        </authorList>
    </citation>
    <scope>NUCLEOTIDE SEQUENCE [LARGE SCALE GENOMIC DNA]</scope>
    <source>
        <strain evidence="3 4">DSM 14825</strain>
    </source>
</reference>
<evidence type="ECO:0000313" key="4">
    <source>
        <dbReference type="Proteomes" id="UP000249754"/>
    </source>
</evidence>
<dbReference type="InterPro" id="IPR015422">
    <property type="entry name" value="PyrdxlP-dep_Trfase_small"/>
</dbReference>
<dbReference type="SUPFAM" id="SSF53383">
    <property type="entry name" value="PLP-dependent transferases"/>
    <property type="match status" value="1"/>
</dbReference>
<organism evidence="3 4">
    <name type="scientific">Pedobacter cryoconitis</name>
    <dbReference type="NCBI Taxonomy" id="188932"/>
    <lineage>
        <taxon>Bacteria</taxon>
        <taxon>Pseudomonadati</taxon>
        <taxon>Bacteroidota</taxon>
        <taxon>Sphingobacteriia</taxon>
        <taxon>Sphingobacteriales</taxon>
        <taxon>Sphingobacteriaceae</taxon>
        <taxon>Pedobacter</taxon>
    </lineage>
</organism>
<dbReference type="GO" id="GO:0000271">
    <property type="term" value="P:polysaccharide biosynthetic process"/>
    <property type="evidence" value="ECO:0007669"/>
    <property type="project" value="TreeGrafter"/>
</dbReference>
<dbReference type="OrthoDB" id="9804264at2"/>
<dbReference type="Proteomes" id="UP000249754">
    <property type="component" value="Unassembled WGS sequence"/>
</dbReference>
<sequence>MAKLAINGGDITRTTLFPAYNTIGQEEKDAVMKVLETGNLSQFLGAYHNDFLGGPNVREFESKWAKALGVKHAVSVNSNTSGLFTAMGAIGIQPGDEVIVSPYSMSASAIAPLLYGGIPVFADIDPVTFCMAPESIESRITSRTKAILVVHIFGHPANMDLIMAIAKKHNLIVIEDCAQAPMAKYKGKYVGTIGDLGIFSLNYHKHIHTGEGGVITSNNDDLIDRCQMIRNHAENVVGPKGIEDLTNMIGFNFRMTEIECAIGIQQLAKLPDLLAERLENVAFLNEHLSKFSALELQPHPEKGSVHTYYVHPIKFNKEIAGIDRDTFVNALKAELPSAILRETAPLIGMGYVKPLYLQPIYQQRAGWAFNHPAADQKSINYTPGLCPIAEKMHFEVLFTHEFMRPGMSTEDLLDVVSAFQKIFDNIDELKSVETRA</sequence>
<dbReference type="GO" id="GO:0030170">
    <property type="term" value="F:pyridoxal phosphate binding"/>
    <property type="evidence" value="ECO:0007669"/>
    <property type="project" value="TreeGrafter"/>
</dbReference>
<evidence type="ECO:0000313" key="3">
    <source>
        <dbReference type="EMBL" id="RAJ33469.1"/>
    </source>
</evidence>
<evidence type="ECO:0000256" key="2">
    <source>
        <dbReference type="RuleBase" id="RU004508"/>
    </source>
</evidence>
<dbReference type="Pfam" id="PF01041">
    <property type="entry name" value="DegT_DnrJ_EryC1"/>
    <property type="match status" value="1"/>
</dbReference>
<dbReference type="AlphaFoldDB" id="A0A327SX20"/>
<dbReference type="PANTHER" id="PTHR30244">
    <property type="entry name" value="TRANSAMINASE"/>
    <property type="match status" value="1"/>
</dbReference>
<dbReference type="EMBL" id="QLLR01000004">
    <property type="protein sequence ID" value="RAJ33469.1"/>
    <property type="molecule type" value="Genomic_DNA"/>
</dbReference>
<dbReference type="PANTHER" id="PTHR30244:SF34">
    <property type="entry name" value="DTDP-4-AMINO-4,6-DIDEOXYGALACTOSE TRANSAMINASE"/>
    <property type="match status" value="1"/>
</dbReference>
<evidence type="ECO:0000256" key="1">
    <source>
        <dbReference type="ARBA" id="ARBA00037999"/>
    </source>
</evidence>
<comment type="caution">
    <text evidence="3">The sequence shown here is derived from an EMBL/GenBank/DDBJ whole genome shotgun (WGS) entry which is preliminary data.</text>
</comment>
<dbReference type="RefSeq" id="WP_111633083.1">
    <property type="nucleotide sequence ID" value="NZ_QLLR01000004.1"/>
</dbReference>
<dbReference type="InterPro" id="IPR015424">
    <property type="entry name" value="PyrdxlP-dep_Trfase"/>
</dbReference>
<dbReference type="GO" id="GO:0008483">
    <property type="term" value="F:transaminase activity"/>
    <property type="evidence" value="ECO:0007669"/>
    <property type="project" value="TreeGrafter"/>
</dbReference>
<name>A0A327SX20_9SPHI</name>
<accession>A0A327SX20</accession>
<keyword evidence="2" id="KW-0663">Pyridoxal phosphate</keyword>
<proteinExistence type="inferred from homology"/>